<gene>
    <name evidence="1" type="ORF">CITCOLO1_LOCUS8011</name>
</gene>
<dbReference type="Proteomes" id="UP001642487">
    <property type="component" value="Chromosome 2"/>
</dbReference>
<proteinExistence type="predicted"/>
<dbReference type="EMBL" id="OZ021736">
    <property type="protein sequence ID" value="CAK9316160.1"/>
    <property type="molecule type" value="Genomic_DNA"/>
</dbReference>
<reference evidence="1 2" key="1">
    <citation type="submission" date="2024-03" db="EMBL/GenBank/DDBJ databases">
        <authorList>
            <person name="Gkanogiannis A."/>
            <person name="Becerra Lopez-Lavalle L."/>
        </authorList>
    </citation>
    <scope>NUCLEOTIDE SEQUENCE [LARGE SCALE GENOMIC DNA]</scope>
</reference>
<name>A0ABP0YBD3_9ROSI</name>
<protein>
    <submittedName>
        <fullName evidence="1">Uncharacterized protein</fullName>
    </submittedName>
</protein>
<keyword evidence="2" id="KW-1185">Reference proteome</keyword>
<organism evidence="1 2">
    <name type="scientific">Citrullus colocynthis</name>
    <name type="common">colocynth</name>
    <dbReference type="NCBI Taxonomy" id="252529"/>
    <lineage>
        <taxon>Eukaryota</taxon>
        <taxon>Viridiplantae</taxon>
        <taxon>Streptophyta</taxon>
        <taxon>Embryophyta</taxon>
        <taxon>Tracheophyta</taxon>
        <taxon>Spermatophyta</taxon>
        <taxon>Magnoliopsida</taxon>
        <taxon>eudicotyledons</taxon>
        <taxon>Gunneridae</taxon>
        <taxon>Pentapetalae</taxon>
        <taxon>rosids</taxon>
        <taxon>fabids</taxon>
        <taxon>Cucurbitales</taxon>
        <taxon>Cucurbitaceae</taxon>
        <taxon>Benincaseae</taxon>
        <taxon>Citrullus</taxon>
    </lineage>
</organism>
<evidence type="ECO:0000313" key="1">
    <source>
        <dbReference type="EMBL" id="CAK9316160.1"/>
    </source>
</evidence>
<evidence type="ECO:0000313" key="2">
    <source>
        <dbReference type="Proteomes" id="UP001642487"/>
    </source>
</evidence>
<sequence>MFLSIKVYFCRCNIALANKLTTCGCQLSELKERAAASVGGECGCLVGGACGRGTSKLAKKKVIGGEVEEKSWGHERGKVGRKWSEKGKWGEKKSWVKENLIYKKNLIFL</sequence>
<accession>A0ABP0YBD3</accession>